<dbReference type="Pfam" id="PF12704">
    <property type="entry name" value="MacB_PCD"/>
    <property type="match status" value="1"/>
</dbReference>
<reference evidence="10 11" key="1">
    <citation type="journal article" date="2012" name="Int. J. Syst. Evol. Microbiol.">
        <title>Flammeovirga pacifica sp. nov., isolated from deep-sea sediment.</title>
        <authorList>
            <person name="Xu H."/>
            <person name="Fu Y."/>
            <person name="Yang N."/>
            <person name="Ding Z."/>
            <person name="Lai Q."/>
            <person name="Zeng R."/>
        </authorList>
    </citation>
    <scope>NUCLEOTIDE SEQUENCE [LARGE SCALE GENOMIC DNA]</scope>
    <source>
        <strain evidence="11">DSM 24597 / LMG 26175 / WPAGA1</strain>
    </source>
</reference>
<dbReference type="GO" id="GO:0005886">
    <property type="term" value="C:plasma membrane"/>
    <property type="evidence" value="ECO:0007669"/>
    <property type="project" value="UniProtKB-SubCell"/>
</dbReference>
<dbReference type="EMBL" id="JRYR02000001">
    <property type="protein sequence ID" value="OHX68192.1"/>
    <property type="molecule type" value="Genomic_DNA"/>
</dbReference>
<feature type="transmembrane region" description="Helical" evidence="7">
    <location>
        <begin position="334"/>
        <end position="357"/>
    </location>
</feature>
<evidence type="ECO:0000256" key="5">
    <source>
        <dbReference type="ARBA" id="ARBA00023136"/>
    </source>
</evidence>
<comment type="caution">
    <text evidence="10">The sequence shown here is derived from an EMBL/GenBank/DDBJ whole genome shotgun (WGS) entry which is preliminary data.</text>
</comment>
<feature type="transmembrane region" description="Helical" evidence="7">
    <location>
        <begin position="369"/>
        <end position="393"/>
    </location>
</feature>
<evidence type="ECO:0000313" key="11">
    <source>
        <dbReference type="Proteomes" id="UP000179797"/>
    </source>
</evidence>
<feature type="transmembrane region" description="Helical" evidence="7">
    <location>
        <begin position="21"/>
        <end position="42"/>
    </location>
</feature>
<evidence type="ECO:0000256" key="4">
    <source>
        <dbReference type="ARBA" id="ARBA00022989"/>
    </source>
</evidence>
<feature type="transmembrane region" description="Helical" evidence="7">
    <location>
        <begin position="285"/>
        <end position="310"/>
    </location>
</feature>
<dbReference type="STRING" id="915059.NH26_18485"/>
<comment type="subcellular location">
    <subcellularLocation>
        <location evidence="1">Cell membrane</location>
        <topology evidence="1">Multi-pass membrane protein</topology>
    </subcellularLocation>
</comment>
<keyword evidence="4 7" id="KW-1133">Transmembrane helix</keyword>
<feature type="domain" description="ABC3 transporter permease C-terminal" evidence="8">
    <location>
        <begin position="289"/>
        <end position="403"/>
    </location>
</feature>
<dbReference type="PANTHER" id="PTHR30572">
    <property type="entry name" value="MEMBRANE COMPONENT OF TRANSPORTER-RELATED"/>
    <property type="match status" value="1"/>
</dbReference>
<evidence type="ECO:0000256" key="2">
    <source>
        <dbReference type="ARBA" id="ARBA00022475"/>
    </source>
</evidence>
<gene>
    <name evidence="10" type="ORF">NH26_18485</name>
</gene>
<evidence type="ECO:0000256" key="1">
    <source>
        <dbReference type="ARBA" id="ARBA00004651"/>
    </source>
</evidence>
<proteinExistence type="inferred from homology"/>
<evidence type="ECO:0000256" key="3">
    <source>
        <dbReference type="ARBA" id="ARBA00022692"/>
    </source>
</evidence>
<comment type="similarity">
    <text evidence="6">Belongs to the ABC-4 integral membrane protein family.</text>
</comment>
<dbReference type="InterPro" id="IPR050250">
    <property type="entry name" value="Macrolide_Exporter_MacB"/>
</dbReference>
<dbReference type="Proteomes" id="UP000179797">
    <property type="component" value="Unassembled WGS sequence"/>
</dbReference>
<keyword evidence="5 7" id="KW-0472">Membrane</keyword>
<evidence type="ECO:0000256" key="7">
    <source>
        <dbReference type="SAM" id="Phobius"/>
    </source>
</evidence>
<dbReference type="AlphaFoldDB" id="A0A1S1Z4N5"/>
<dbReference type="GO" id="GO:0022857">
    <property type="term" value="F:transmembrane transporter activity"/>
    <property type="evidence" value="ECO:0007669"/>
    <property type="project" value="TreeGrafter"/>
</dbReference>
<keyword evidence="3 7" id="KW-0812">Transmembrane</keyword>
<keyword evidence="11" id="KW-1185">Reference proteome</keyword>
<dbReference type="PANTHER" id="PTHR30572:SF4">
    <property type="entry name" value="ABC TRANSPORTER PERMEASE YTRF"/>
    <property type="match status" value="1"/>
</dbReference>
<sequence>MQFLTYFFEAFSSVKANKLRTILTAAMITIGITALVGIMTAIDAVNESINSGMSDLGVNNFDITDMTRRRGAFGKKMTKKNVITYQEMRKFKELLPVEGKVSLEVTVGQSLEIKRLSKKTTPNYNVTGIDDMYLKNNGYTLKEGRPFTSIELEQGQNVAIITKEVFDNLFDKNEDPLNKTIGFKGKKFMVIGVVEEKGGLGGGSADRMVFIPLINANKFATGQTLYYKAVVNTTDPRGIDYAVSEARGILRVIRKDQLGKPDSFEIKKRDSLSEEFNTMTSTLRLGGLVIAIVTLLGASIGLMNIMMVSVTERTREIGIRKSLGATTNAIRQQFLIEAVFICLLGGLFGVFLGALIGNVLSSFMGSENFIFPWLWLMVSIVVCVFVGVTSGFYPANKASKLDPIESLRFE</sequence>
<feature type="domain" description="MacB-like periplasmic core" evidence="9">
    <location>
        <begin position="21"/>
        <end position="239"/>
    </location>
</feature>
<evidence type="ECO:0000259" key="8">
    <source>
        <dbReference type="Pfam" id="PF02687"/>
    </source>
</evidence>
<dbReference type="OrthoDB" id="9770036at2"/>
<name>A0A1S1Z4N5_FLAPC</name>
<protein>
    <submittedName>
        <fullName evidence="10">ABC transporter</fullName>
    </submittedName>
</protein>
<dbReference type="Pfam" id="PF02687">
    <property type="entry name" value="FtsX"/>
    <property type="match status" value="1"/>
</dbReference>
<dbReference type="InterPro" id="IPR003838">
    <property type="entry name" value="ABC3_permease_C"/>
</dbReference>
<evidence type="ECO:0000256" key="6">
    <source>
        <dbReference type="ARBA" id="ARBA00038076"/>
    </source>
</evidence>
<dbReference type="RefSeq" id="WP_044223414.1">
    <property type="nucleotide sequence ID" value="NZ_JRYR02000001.1"/>
</dbReference>
<evidence type="ECO:0000313" key="10">
    <source>
        <dbReference type="EMBL" id="OHX68192.1"/>
    </source>
</evidence>
<accession>A0A1S1Z4N5</accession>
<dbReference type="InterPro" id="IPR025857">
    <property type="entry name" value="MacB_PCD"/>
</dbReference>
<organism evidence="10 11">
    <name type="scientific">Flammeovirga pacifica</name>
    <dbReference type="NCBI Taxonomy" id="915059"/>
    <lineage>
        <taxon>Bacteria</taxon>
        <taxon>Pseudomonadati</taxon>
        <taxon>Bacteroidota</taxon>
        <taxon>Cytophagia</taxon>
        <taxon>Cytophagales</taxon>
        <taxon>Flammeovirgaceae</taxon>
        <taxon>Flammeovirga</taxon>
    </lineage>
</organism>
<evidence type="ECO:0000259" key="9">
    <source>
        <dbReference type="Pfam" id="PF12704"/>
    </source>
</evidence>
<keyword evidence="2" id="KW-1003">Cell membrane</keyword>